<dbReference type="EMBL" id="PFBY01000018">
    <property type="protein sequence ID" value="PIR76575.1"/>
    <property type="molecule type" value="Genomic_DNA"/>
</dbReference>
<feature type="transmembrane region" description="Helical" evidence="4">
    <location>
        <begin position="133"/>
        <end position="154"/>
    </location>
</feature>
<keyword evidence="2" id="KW-0547">Nucleotide-binding</keyword>
<dbReference type="PANTHER" id="PTHR43024:SF1">
    <property type="entry name" value="UDP-N-ACETYLMURAMOYL-TRIPEPTIDE--D-ALANYL-D-ALANINE LIGASE"/>
    <property type="match status" value="1"/>
</dbReference>
<keyword evidence="4" id="KW-1133">Transmembrane helix</keyword>
<evidence type="ECO:0000259" key="6">
    <source>
        <dbReference type="Pfam" id="PF08245"/>
    </source>
</evidence>
<dbReference type="SUPFAM" id="SSF53623">
    <property type="entry name" value="MurD-like peptide ligases, catalytic domain"/>
    <property type="match status" value="1"/>
</dbReference>
<proteinExistence type="predicted"/>
<keyword evidence="4" id="KW-0472">Membrane</keyword>
<dbReference type="SUPFAM" id="SSF53244">
    <property type="entry name" value="MurD-like peptide ligases, peptide-binding domain"/>
    <property type="match status" value="1"/>
</dbReference>
<dbReference type="Pfam" id="PF08245">
    <property type="entry name" value="Mur_ligase_M"/>
    <property type="match status" value="1"/>
</dbReference>
<dbReference type="Pfam" id="PF02875">
    <property type="entry name" value="Mur_ligase_C"/>
    <property type="match status" value="1"/>
</dbReference>
<keyword evidence="3" id="KW-0067">ATP-binding</keyword>
<dbReference type="InterPro" id="IPR013221">
    <property type="entry name" value="Mur_ligase_cen"/>
</dbReference>
<dbReference type="Proteomes" id="UP000231530">
    <property type="component" value="Unassembled WGS sequence"/>
</dbReference>
<evidence type="ECO:0000259" key="5">
    <source>
        <dbReference type="Pfam" id="PF02875"/>
    </source>
</evidence>
<accession>A0A2H0TWR1</accession>
<evidence type="ECO:0000256" key="1">
    <source>
        <dbReference type="ARBA" id="ARBA00022598"/>
    </source>
</evidence>
<dbReference type="GO" id="GO:0016881">
    <property type="term" value="F:acid-amino acid ligase activity"/>
    <property type="evidence" value="ECO:0007669"/>
    <property type="project" value="InterPro"/>
</dbReference>
<evidence type="ECO:0008006" key="9">
    <source>
        <dbReference type="Google" id="ProtNLM"/>
    </source>
</evidence>
<dbReference type="AlphaFoldDB" id="A0A2H0TWR1"/>
<name>A0A2H0TWR1_9BACT</name>
<dbReference type="InterPro" id="IPR036615">
    <property type="entry name" value="Mur_ligase_C_dom_sf"/>
</dbReference>
<dbReference type="InterPro" id="IPR051046">
    <property type="entry name" value="MurCDEF_CellWall_CoF430Synth"/>
</dbReference>
<sequence>MGIPFLAYIVGGLWIISAVFDYAYFTYFAQLKEYRIDRFRDFLSTQAGKDELFGYRILWRSLLVVVLYTLLHGMLSNLFLLGTIISIDILTKVYCVLRKSIRRPVVTAKTLVIIGSLVVFEILLLFFLPYINIILLILIFRWFFTGVVVVLLSIPSSLTKKIYIIAATKKIASYKKLRVIGITGSYGKSSTKEFLSQILASKYTIKKTPKNINTEIGVAKHILSTNFSNDDVYVVEMGAYRIKEIQNICDMVHPTIGILTAIAPQHLSLFGSMENIAQAKQELLLSLPKDGWAITNVDNEYCRQVIKNLSCHVRTFGSDEDYKPDVLITDIENTKTGISYTVSDEYMRMTVSLNILGKHNTFNIIPAAIAAKKIGMTDEEINTAVEKLTPGHGSITFVPYGKAVIINDSYNSNPEGFKAALDLLNTFPSTKRRIVITRGMRELGDLSDQLHEQIGGEISFVADELVITEKDVAPPLTQGIVSKFHTDIKHMYSPQELLEYVQSLKDSDVVILIENRLHTMVTKELGI</sequence>
<feature type="domain" description="Mur ligase C-terminal" evidence="5">
    <location>
        <begin position="402"/>
        <end position="512"/>
    </location>
</feature>
<protein>
    <recommendedName>
        <fullName evidence="9">Mur ligase central domain-containing protein</fullName>
    </recommendedName>
</protein>
<dbReference type="GO" id="GO:0005524">
    <property type="term" value="F:ATP binding"/>
    <property type="evidence" value="ECO:0007669"/>
    <property type="project" value="UniProtKB-KW"/>
</dbReference>
<dbReference type="InterPro" id="IPR036565">
    <property type="entry name" value="Mur-like_cat_sf"/>
</dbReference>
<feature type="transmembrane region" description="Helical" evidence="4">
    <location>
        <begin position="109"/>
        <end position="127"/>
    </location>
</feature>
<evidence type="ECO:0000313" key="8">
    <source>
        <dbReference type="Proteomes" id="UP000231530"/>
    </source>
</evidence>
<dbReference type="Gene3D" id="3.90.190.20">
    <property type="entry name" value="Mur ligase, C-terminal domain"/>
    <property type="match status" value="1"/>
</dbReference>
<dbReference type="PANTHER" id="PTHR43024">
    <property type="entry name" value="UDP-N-ACETYLMURAMOYL-TRIPEPTIDE--D-ALANYL-D-ALANINE LIGASE"/>
    <property type="match status" value="1"/>
</dbReference>
<evidence type="ECO:0000313" key="7">
    <source>
        <dbReference type="EMBL" id="PIR76575.1"/>
    </source>
</evidence>
<evidence type="ECO:0000256" key="2">
    <source>
        <dbReference type="ARBA" id="ARBA00022741"/>
    </source>
</evidence>
<reference evidence="8" key="1">
    <citation type="submission" date="2017-09" db="EMBL/GenBank/DDBJ databases">
        <title>Depth-based differentiation of microbial function through sediment-hosted aquifers and enrichment of novel symbionts in the deep terrestrial subsurface.</title>
        <authorList>
            <person name="Probst A.J."/>
            <person name="Ladd B."/>
            <person name="Jarett J.K."/>
            <person name="Geller-Mcgrath D.E."/>
            <person name="Sieber C.M.K."/>
            <person name="Emerson J.B."/>
            <person name="Anantharaman K."/>
            <person name="Thomas B.C."/>
            <person name="Malmstrom R."/>
            <person name="Stieglmeier M."/>
            <person name="Klingl A."/>
            <person name="Woyke T."/>
            <person name="Ryan C.M."/>
            <person name="Banfield J.F."/>
        </authorList>
    </citation>
    <scope>NUCLEOTIDE SEQUENCE [LARGE SCALE GENOMIC DNA]</scope>
</reference>
<evidence type="ECO:0000256" key="4">
    <source>
        <dbReference type="SAM" id="Phobius"/>
    </source>
</evidence>
<feature type="domain" description="Mur ligase central" evidence="6">
    <location>
        <begin position="182"/>
        <end position="371"/>
    </location>
</feature>
<comment type="caution">
    <text evidence="7">The sequence shown here is derived from an EMBL/GenBank/DDBJ whole genome shotgun (WGS) entry which is preliminary data.</text>
</comment>
<dbReference type="Gene3D" id="3.40.1190.10">
    <property type="entry name" value="Mur-like, catalytic domain"/>
    <property type="match status" value="1"/>
</dbReference>
<feature type="transmembrane region" description="Helical" evidence="4">
    <location>
        <begin position="6"/>
        <end position="31"/>
    </location>
</feature>
<keyword evidence="4" id="KW-0812">Transmembrane</keyword>
<keyword evidence="1" id="KW-0436">Ligase</keyword>
<dbReference type="InterPro" id="IPR004101">
    <property type="entry name" value="Mur_ligase_C"/>
</dbReference>
<gene>
    <name evidence="7" type="ORF">COU32_01375</name>
</gene>
<organism evidence="7 8">
    <name type="scientific">Candidatus Magasanikbacteria bacterium CG10_big_fil_rev_8_21_14_0_10_42_10</name>
    <dbReference type="NCBI Taxonomy" id="1974649"/>
    <lineage>
        <taxon>Bacteria</taxon>
        <taxon>Candidatus Magasanikiibacteriota</taxon>
    </lineage>
</organism>
<evidence type="ECO:0000256" key="3">
    <source>
        <dbReference type="ARBA" id="ARBA00022840"/>
    </source>
</evidence>